<proteinExistence type="predicted"/>
<gene>
    <name evidence="2" type="ORF">HP550_19060</name>
</gene>
<organism evidence="2 3">
    <name type="scientific">Cellulomonas humilata</name>
    <dbReference type="NCBI Taxonomy" id="144055"/>
    <lineage>
        <taxon>Bacteria</taxon>
        <taxon>Bacillati</taxon>
        <taxon>Actinomycetota</taxon>
        <taxon>Actinomycetes</taxon>
        <taxon>Micrococcales</taxon>
        <taxon>Cellulomonadaceae</taxon>
        <taxon>Cellulomonas</taxon>
    </lineage>
</organism>
<feature type="domain" description="Pyridoxamine 5'-phosphate oxidase N-terminal" evidence="1">
    <location>
        <begin position="24"/>
        <end position="100"/>
    </location>
</feature>
<dbReference type="Proteomes" id="UP000565724">
    <property type="component" value="Unassembled WGS sequence"/>
</dbReference>
<evidence type="ECO:0000313" key="3">
    <source>
        <dbReference type="Proteomes" id="UP000565724"/>
    </source>
</evidence>
<reference evidence="2 3" key="1">
    <citation type="submission" date="2020-05" db="EMBL/GenBank/DDBJ databases">
        <title>Genome Sequencing of Type Strains.</title>
        <authorList>
            <person name="Lemaire J.F."/>
            <person name="Inderbitzin P."/>
            <person name="Gregorio O.A."/>
            <person name="Collins S.B."/>
            <person name="Wespe N."/>
            <person name="Knight-Connoni V."/>
        </authorList>
    </citation>
    <scope>NUCLEOTIDE SEQUENCE [LARGE SCALE GENOMIC DNA]</scope>
    <source>
        <strain evidence="2 3">ATCC 25174</strain>
    </source>
</reference>
<sequence>MIGPRSTEQRRNDALYRLGHDVDAWVATTDTATGAPRLTPLSFLWHDETLLFATSASGATGRNLAANPSVQVGIGLTRDVVLVQGTVEVVPTVPEALGDAFATKTGFDPRTIAAAFPYFRLTPRSIQVWREEDELAGRWLMRDGEWR</sequence>
<dbReference type="InterPro" id="IPR012349">
    <property type="entry name" value="Split_barrel_FMN-bd"/>
</dbReference>
<dbReference type="RefSeq" id="WP_175349239.1">
    <property type="nucleotide sequence ID" value="NZ_JABMCI010000070.1"/>
</dbReference>
<keyword evidence="3" id="KW-1185">Reference proteome</keyword>
<evidence type="ECO:0000259" key="1">
    <source>
        <dbReference type="Pfam" id="PF01243"/>
    </source>
</evidence>
<dbReference type="EMBL" id="JABMCI010000070">
    <property type="protein sequence ID" value="NUU19352.1"/>
    <property type="molecule type" value="Genomic_DNA"/>
</dbReference>
<protein>
    <submittedName>
        <fullName evidence="2">Nitroreductase family deazaflavin-dependent oxidoreductase</fullName>
    </submittedName>
</protein>
<dbReference type="SUPFAM" id="SSF50475">
    <property type="entry name" value="FMN-binding split barrel"/>
    <property type="match status" value="1"/>
</dbReference>
<name>A0A7Y6A638_9CELL</name>
<dbReference type="AlphaFoldDB" id="A0A7Y6A638"/>
<dbReference type="InterPro" id="IPR011576">
    <property type="entry name" value="Pyridox_Oxase_N"/>
</dbReference>
<dbReference type="Gene3D" id="2.30.110.10">
    <property type="entry name" value="Electron Transport, Fmn-binding Protein, Chain A"/>
    <property type="match status" value="1"/>
</dbReference>
<dbReference type="Pfam" id="PF01243">
    <property type="entry name" value="PNPOx_N"/>
    <property type="match status" value="1"/>
</dbReference>
<accession>A0A7Y6A638</accession>
<comment type="caution">
    <text evidence="2">The sequence shown here is derived from an EMBL/GenBank/DDBJ whole genome shotgun (WGS) entry which is preliminary data.</text>
</comment>
<evidence type="ECO:0000313" key="2">
    <source>
        <dbReference type="EMBL" id="NUU19352.1"/>
    </source>
</evidence>